<accession>A0A1M4V3L8</accession>
<keyword evidence="9" id="KW-1185">Reference proteome</keyword>
<gene>
    <name evidence="8" type="ORF">SAMN02745784_01326</name>
</gene>
<feature type="transmembrane region" description="Helical" evidence="6">
    <location>
        <begin position="21"/>
        <end position="39"/>
    </location>
</feature>
<dbReference type="PIRSF" id="PIRSF006483">
    <property type="entry name" value="Membrane_protein_YitT"/>
    <property type="match status" value="1"/>
</dbReference>
<keyword evidence="3 6" id="KW-0812">Transmembrane</keyword>
<feature type="domain" description="DUF2179" evidence="7">
    <location>
        <begin position="231"/>
        <end position="285"/>
    </location>
</feature>
<dbReference type="InterPro" id="IPR051461">
    <property type="entry name" value="UPF0750_membrane"/>
</dbReference>
<reference evidence="9" key="1">
    <citation type="submission" date="2016-11" db="EMBL/GenBank/DDBJ databases">
        <authorList>
            <person name="Varghese N."/>
            <person name="Submissions S."/>
        </authorList>
    </citation>
    <scope>NUCLEOTIDE SEQUENCE [LARGE SCALE GENOMIC DNA]</scope>
    <source>
        <strain evidence="9">DSM 18095</strain>
    </source>
</reference>
<evidence type="ECO:0000256" key="4">
    <source>
        <dbReference type="ARBA" id="ARBA00022989"/>
    </source>
</evidence>
<dbReference type="InterPro" id="IPR019264">
    <property type="entry name" value="DUF2179"/>
</dbReference>
<keyword evidence="5 6" id="KW-0472">Membrane</keyword>
<protein>
    <submittedName>
        <fullName evidence="8">Uncharacterized membrane-anchored protein YitT, contains DUF161 and DUF2179 domains</fullName>
    </submittedName>
</protein>
<dbReference type="InterPro" id="IPR015867">
    <property type="entry name" value="N-reg_PII/ATP_PRibTrfase_C"/>
</dbReference>
<feature type="transmembrane region" description="Helical" evidence="6">
    <location>
        <begin position="156"/>
        <end position="181"/>
    </location>
</feature>
<dbReference type="InterPro" id="IPR003740">
    <property type="entry name" value="YitT"/>
</dbReference>
<dbReference type="Gene3D" id="3.30.70.120">
    <property type="match status" value="1"/>
</dbReference>
<dbReference type="AlphaFoldDB" id="A0A1M4V3L8"/>
<feature type="transmembrane region" description="Helical" evidence="6">
    <location>
        <begin position="59"/>
        <end position="80"/>
    </location>
</feature>
<feature type="transmembrane region" description="Helical" evidence="6">
    <location>
        <begin position="117"/>
        <end position="136"/>
    </location>
</feature>
<evidence type="ECO:0000256" key="2">
    <source>
        <dbReference type="ARBA" id="ARBA00022475"/>
    </source>
</evidence>
<keyword evidence="2" id="KW-1003">Cell membrane</keyword>
<keyword evidence="4 6" id="KW-1133">Transmembrane helix</keyword>
<evidence type="ECO:0000259" key="7">
    <source>
        <dbReference type="Pfam" id="PF10035"/>
    </source>
</evidence>
<comment type="subcellular location">
    <subcellularLocation>
        <location evidence="1">Cell membrane</location>
        <topology evidence="1">Multi-pass membrane protein</topology>
    </subcellularLocation>
</comment>
<dbReference type="CDD" id="cd16380">
    <property type="entry name" value="YitT_C"/>
    <property type="match status" value="1"/>
</dbReference>
<dbReference type="Pfam" id="PF10035">
    <property type="entry name" value="DUF2179"/>
    <property type="match status" value="1"/>
</dbReference>
<dbReference type="STRING" id="1123404.SAMN02745784_01326"/>
<dbReference type="PANTHER" id="PTHR33545">
    <property type="entry name" value="UPF0750 MEMBRANE PROTEIN YITT-RELATED"/>
    <property type="match status" value="1"/>
</dbReference>
<evidence type="ECO:0000256" key="6">
    <source>
        <dbReference type="SAM" id="Phobius"/>
    </source>
</evidence>
<evidence type="ECO:0000256" key="3">
    <source>
        <dbReference type="ARBA" id="ARBA00022692"/>
    </source>
</evidence>
<sequence>MDINKTGQSTLGGIKEIFTKIFFIIIGNLLCSLAFNVFFVPSGLLSGGVGGIAIMTQYLTGITTGLTVFLINLPIFVIGVRMLDKKFITYAFISMLVFSSWLTITKDFARYFVIEDILLASIFGAVLNGLGMGLMFRHGTCQGGFDVVASILKRKLNVNIGTGLMMFNTVIITLSSLLFGYKSAMYTLISMYMGYQILDKVQTGFNIQKNVVIISEKSKELSIAIIEQLHRGVTFLKGQGGYTQENKDIIYCTLTSREIAKLKEIVNEVDPKAFFTITDVVEVKGKGFKSAEI</sequence>
<dbReference type="GO" id="GO:0005886">
    <property type="term" value="C:plasma membrane"/>
    <property type="evidence" value="ECO:0007669"/>
    <property type="project" value="UniProtKB-SubCell"/>
</dbReference>
<organism evidence="8 9">
    <name type="scientific">Tissierella praeacuta DSM 18095</name>
    <dbReference type="NCBI Taxonomy" id="1123404"/>
    <lineage>
        <taxon>Bacteria</taxon>
        <taxon>Bacillati</taxon>
        <taxon>Bacillota</taxon>
        <taxon>Tissierellia</taxon>
        <taxon>Tissierellales</taxon>
        <taxon>Tissierellaceae</taxon>
        <taxon>Tissierella</taxon>
    </lineage>
</organism>
<evidence type="ECO:0000313" key="8">
    <source>
        <dbReference type="EMBL" id="SHE63487.1"/>
    </source>
</evidence>
<dbReference type="PANTHER" id="PTHR33545:SF5">
    <property type="entry name" value="UPF0750 MEMBRANE PROTEIN YITT"/>
    <property type="match status" value="1"/>
</dbReference>
<proteinExistence type="predicted"/>
<dbReference type="Proteomes" id="UP000184114">
    <property type="component" value="Unassembled WGS sequence"/>
</dbReference>
<dbReference type="RefSeq" id="WP_072974541.1">
    <property type="nucleotide sequence ID" value="NZ_FQTY01000004.1"/>
</dbReference>
<evidence type="ECO:0000313" key="9">
    <source>
        <dbReference type="Proteomes" id="UP000184114"/>
    </source>
</evidence>
<dbReference type="GeneID" id="90995690"/>
<name>A0A1M4V3L8_9FIRM</name>
<feature type="transmembrane region" description="Helical" evidence="6">
    <location>
        <begin position="87"/>
        <end position="105"/>
    </location>
</feature>
<evidence type="ECO:0000256" key="5">
    <source>
        <dbReference type="ARBA" id="ARBA00023136"/>
    </source>
</evidence>
<dbReference type="Pfam" id="PF02588">
    <property type="entry name" value="YitT_membrane"/>
    <property type="match status" value="1"/>
</dbReference>
<dbReference type="EMBL" id="FQTY01000004">
    <property type="protein sequence ID" value="SHE63487.1"/>
    <property type="molecule type" value="Genomic_DNA"/>
</dbReference>
<evidence type="ECO:0000256" key="1">
    <source>
        <dbReference type="ARBA" id="ARBA00004651"/>
    </source>
</evidence>